<sequence length="118" mass="13680">MGEWIRLTGYWSAVPISRSAAPKSSYLLSRMRSARPCYFSLVRLLGWGSKIYVERWVFIMRIYGRSNLKLVHLEEEEEEEGCCMGNRSSIVFYISKKKASASYVLCITTPEIIDNREI</sequence>
<keyword evidence="2" id="KW-1185">Reference proteome</keyword>
<gene>
    <name evidence="1" type="ORF">CIPAW_03G159700</name>
</gene>
<dbReference type="AlphaFoldDB" id="A0A8T1R4B8"/>
<dbReference type="Proteomes" id="UP000811609">
    <property type="component" value="Chromosome 3"/>
</dbReference>
<dbReference type="EMBL" id="CM031811">
    <property type="protein sequence ID" value="KAG6661234.1"/>
    <property type="molecule type" value="Genomic_DNA"/>
</dbReference>
<name>A0A8T1R4B8_CARIL</name>
<reference evidence="1" key="1">
    <citation type="submission" date="2020-12" db="EMBL/GenBank/DDBJ databases">
        <title>WGS assembly of Carya illinoinensis cv. Pawnee.</title>
        <authorList>
            <person name="Platts A."/>
            <person name="Shu S."/>
            <person name="Wright S."/>
            <person name="Barry K."/>
            <person name="Edger P."/>
            <person name="Pires J.C."/>
            <person name="Schmutz J."/>
        </authorList>
    </citation>
    <scope>NUCLEOTIDE SEQUENCE</scope>
    <source>
        <tissue evidence="1">Leaf</tissue>
    </source>
</reference>
<evidence type="ECO:0000313" key="1">
    <source>
        <dbReference type="EMBL" id="KAG6661234.1"/>
    </source>
</evidence>
<protein>
    <submittedName>
        <fullName evidence="1">Uncharacterized protein</fullName>
    </submittedName>
</protein>
<proteinExistence type="predicted"/>
<evidence type="ECO:0000313" key="2">
    <source>
        <dbReference type="Proteomes" id="UP000811609"/>
    </source>
</evidence>
<accession>A0A8T1R4B8</accession>
<organism evidence="1 2">
    <name type="scientific">Carya illinoinensis</name>
    <name type="common">Pecan</name>
    <dbReference type="NCBI Taxonomy" id="32201"/>
    <lineage>
        <taxon>Eukaryota</taxon>
        <taxon>Viridiplantae</taxon>
        <taxon>Streptophyta</taxon>
        <taxon>Embryophyta</taxon>
        <taxon>Tracheophyta</taxon>
        <taxon>Spermatophyta</taxon>
        <taxon>Magnoliopsida</taxon>
        <taxon>eudicotyledons</taxon>
        <taxon>Gunneridae</taxon>
        <taxon>Pentapetalae</taxon>
        <taxon>rosids</taxon>
        <taxon>fabids</taxon>
        <taxon>Fagales</taxon>
        <taxon>Juglandaceae</taxon>
        <taxon>Carya</taxon>
    </lineage>
</organism>
<comment type="caution">
    <text evidence="1">The sequence shown here is derived from an EMBL/GenBank/DDBJ whole genome shotgun (WGS) entry which is preliminary data.</text>
</comment>